<dbReference type="PROSITE" id="PS51409">
    <property type="entry name" value="ARGINASE_2"/>
    <property type="match status" value="1"/>
</dbReference>
<gene>
    <name evidence="2" type="ORF">Y10_15570</name>
</gene>
<dbReference type="EMBL" id="BRVO01000002">
    <property type="protein sequence ID" value="GLB49189.1"/>
    <property type="molecule type" value="Genomic_DNA"/>
</dbReference>
<dbReference type="InterPro" id="IPR006035">
    <property type="entry name" value="Ureohydrolase"/>
</dbReference>
<reference evidence="2" key="1">
    <citation type="submission" date="2022-07" db="EMBL/GenBank/DDBJ databases">
        <title>Taxonomy of Novel Oxalotrophic and Methylotrophic Bacteria.</title>
        <authorList>
            <person name="Sahin N."/>
            <person name="Tani A."/>
        </authorList>
    </citation>
    <scope>NUCLEOTIDE SEQUENCE</scope>
    <source>
        <strain evidence="2">Y10</strain>
    </source>
</reference>
<comment type="similarity">
    <text evidence="1">Belongs to the arginase family.</text>
</comment>
<dbReference type="InterPro" id="IPR023696">
    <property type="entry name" value="Ureohydrolase_dom_sf"/>
</dbReference>
<keyword evidence="3" id="KW-1185">Reference proteome</keyword>
<sequence>MNKLKTYNFPKIDSYINHREGEIKLGEKVDYINDNDPVESQLELSKAKYVVLGIPENLGIKAGLGVRDAAYTWEAALRALLNVQHNRFNKGKKLLILGHLDFVDEENEAAGLNTESAEGIKQLKKIVDTIDKEVTYWVQKIVASGKTPIIIGGGQNNAYGIIKGCALALNKPLNVINFDAHADLLKMNGRHSGNAFSYVLKEGFMKKYYIFGIQENHVPKYVLNTIKKNKDFIRFTTLEELFIRREKGIDFELNRAYEFVKSSAFGVEVDCDVMTNFPSDAISFSGFTPRELRRSVTQFSSSSNTTYLHISEATPDSGSKYEAQQVGSFISCLITDFIR</sequence>
<organism evidence="2 3">
    <name type="scientific">Neptunitalea lumnitzerae</name>
    <dbReference type="NCBI Taxonomy" id="2965509"/>
    <lineage>
        <taxon>Bacteria</taxon>
        <taxon>Pseudomonadati</taxon>
        <taxon>Bacteroidota</taxon>
        <taxon>Flavobacteriia</taxon>
        <taxon>Flavobacteriales</taxon>
        <taxon>Flavobacteriaceae</taxon>
        <taxon>Neptunitalea</taxon>
    </lineage>
</organism>
<dbReference type="Pfam" id="PF00491">
    <property type="entry name" value="Arginase"/>
    <property type="match status" value="1"/>
</dbReference>
<proteinExistence type="inferred from homology"/>
<dbReference type="SUPFAM" id="SSF52768">
    <property type="entry name" value="Arginase/deacetylase"/>
    <property type="match status" value="1"/>
</dbReference>
<dbReference type="RefSeq" id="WP_281764833.1">
    <property type="nucleotide sequence ID" value="NZ_BRVO01000002.1"/>
</dbReference>
<protein>
    <submittedName>
        <fullName evidence="2">Arginase</fullName>
    </submittedName>
</protein>
<evidence type="ECO:0000256" key="1">
    <source>
        <dbReference type="PROSITE-ProRule" id="PRU00742"/>
    </source>
</evidence>
<evidence type="ECO:0000313" key="2">
    <source>
        <dbReference type="EMBL" id="GLB49189.1"/>
    </source>
</evidence>
<accession>A0ABQ5MIE5</accession>
<dbReference type="Gene3D" id="3.40.800.10">
    <property type="entry name" value="Ureohydrolase domain"/>
    <property type="match status" value="1"/>
</dbReference>
<dbReference type="Proteomes" id="UP001143543">
    <property type="component" value="Unassembled WGS sequence"/>
</dbReference>
<comment type="caution">
    <text evidence="2">The sequence shown here is derived from an EMBL/GenBank/DDBJ whole genome shotgun (WGS) entry which is preliminary data.</text>
</comment>
<evidence type="ECO:0000313" key="3">
    <source>
        <dbReference type="Proteomes" id="UP001143543"/>
    </source>
</evidence>
<name>A0ABQ5MIE5_9FLAO</name>